<feature type="domain" description="Pre-SET" evidence="8">
    <location>
        <begin position="416"/>
        <end position="474"/>
    </location>
</feature>
<dbReference type="SMART" id="SM00468">
    <property type="entry name" value="PreSET"/>
    <property type="match status" value="1"/>
</dbReference>
<dbReference type="EnsemblPlants" id="Kaladp0057s0125.1.v1.1">
    <property type="protein sequence ID" value="Kaladp0057s0125.1.v1.1.CDS.1"/>
    <property type="gene ID" value="Kaladp0057s0125.v1.1"/>
</dbReference>
<dbReference type="InterPro" id="IPR051357">
    <property type="entry name" value="H3K9_HMTase_SUVAR3-9"/>
</dbReference>
<dbReference type="PANTHER" id="PTHR45660:SF3">
    <property type="entry name" value="HISTONE-LYSINE N-METHYLTRANSFERASE FAMILY MEMBER SUVH9"/>
    <property type="match status" value="1"/>
</dbReference>
<feature type="region of interest" description="Disordered" evidence="6">
    <location>
        <begin position="1"/>
        <end position="60"/>
    </location>
</feature>
<evidence type="ECO:0000313" key="10">
    <source>
        <dbReference type="EnsemblPlants" id="Kaladp0057s0125.1.v1.1.CDS.1"/>
    </source>
</evidence>
<sequence>MSEQPIDPMMLQNFPQPLPPPPLPANSTSAELSRDTTAETVRNGVGDVGEEVEGSGDSSLDSQALLVSGSSQNEVCGDEGDGVVGNVDEGPDSRALVVAPHENRVVVAAQSPKTGVRSAEMVRLREIDSETERLFYGEYRALRMLYDGLRVSPLLVSEERGVNKWIRKDMKAATLMRERGLWLHRDKRIVGSIPGVNVGDVYLRYIELCVFGLHGQTQAGIDYVCASQSVNGEPIATSIVFSGGYEDNEDFGNVIIYSGQGGKDRLNKQCADQKLEGGNLALANSMRYGIELRVIRGIKTGRGAAKVYIYDGLYKIVESWFDVGKSGFGVFKFKLVREHGQPCLGSAILRLAENIKADPLAVRPTGYVHLDISFKRETIPVLLYNDVDTCREPLCFEYLSKTVFPPHVFQQSNFQSGCSCVSACGQDCVCAIKNGGNFPYDLNGILIRWKPVVFECGTFCKCPPTCHNRVSQHGLKTQLEVFRSKEAGWGVRSLDLIHAGTFICEYAGVILTKEQATLFDSDELIYPNTFVYKQKIWGDLSMVFPNFPLPTYPSIPPIEYAIDVSRFRSVASYIRHSSCPNLMVQPVLHSHCNLYFPHLMIFSMENIPPMMELTLDYGISEEPSGDVPEMLSISN</sequence>
<dbReference type="GO" id="GO:0005634">
    <property type="term" value="C:nucleus"/>
    <property type="evidence" value="ECO:0007669"/>
    <property type="project" value="UniProtKB-SubCell"/>
</dbReference>
<dbReference type="Gene3D" id="2.30.280.10">
    <property type="entry name" value="SRA-YDG"/>
    <property type="match status" value="1"/>
</dbReference>
<evidence type="ECO:0000256" key="1">
    <source>
        <dbReference type="ARBA" id="ARBA00004286"/>
    </source>
</evidence>
<accession>A0A7N0U7C3</accession>
<dbReference type="InterPro" id="IPR001214">
    <property type="entry name" value="SET_dom"/>
</dbReference>
<dbReference type="GO" id="GO:0003690">
    <property type="term" value="F:double-stranded DNA binding"/>
    <property type="evidence" value="ECO:0007669"/>
    <property type="project" value="TreeGrafter"/>
</dbReference>
<dbReference type="InterPro" id="IPR025794">
    <property type="entry name" value="H3-K9-MeTrfase_plant"/>
</dbReference>
<evidence type="ECO:0000256" key="2">
    <source>
        <dbReference type="ARBA" id="ARBA00022454"/>
    </source>
</evidence>
<evidence type="ECO:0000256" key="3">
    <source>
        <dbReference type="ARBA" id="ARBA00022853"/>
    </source>
</evidence>
<keyword evidence="3" id="KW-0156">Chromatin regulator</keyword>
<dbReference type="SUPFAM" id="SSF82199">
    <property type="entry name" value="SET domain"/>
    <property type="match status" value="1"/>
</dbReference>
<dbReference type="GO" id="GO:0042054">
    <property type="term" value="F:histone methyltransferase activity"/>
    <property type="evidence" value="ECO:0007669"/>
    <property type="project" value="InterPro"/>
</dbReference>
<dbReference type="Gene3D" id="2.170.270.10">
    <property type="entry name" value="SET domain"/>
    <property type="match status" value="1"/>
</dbReference>
<evidence type="ECO:0000313" key="11">
    <source>
        <dbReference type="Proteomes" id="UP000594263"/>
    </source>
</evidence>
<dbReference type="PROSITE" id="PS51015">
    <property type="entry name" value="YDG"/>
    <property type="match status" value="1"/>
</dbReference>
<dbReference type="GO" id="GO:0005694">
    <property type="term" value="C:chromosome"/>
    <property type="evidence" value="ECO:0007669"/>
    <property type="project" value="UniProtKB-SubCell"/>
</dbReference>
<dbReference type="Pfam" id="PF05033">
    <property type="entry name" value="Pre-SET"/>
    <property type="match status" value="1"/>
</dbReference>
<dbReference type="Pfam" id="PF00856">
    <property type="entry name" value="SET"/>
    <property type="match status" value="1"/>
</dbReference>
<protein>
    <submittedName>
        <fullName evidence="10">Uncharacterized protein</fullName>
    </submittedName>
</protein>
<dbReference type="Pfam" id="PF02182">
    <property type="entry name" value="SAD_SRA"/>
    <property type="match status" value="1"/>
</dbReference>
<dbReference type="SMART" id="SM00317">
    <property type="entry name" value="SET"/>
    <property type="match status" value="1"/>
</dbReference>
<evidence type="ECO:0000259" key="7">
    <source>
        <dbReference type="PROSITE" id="PS50280"/>
    </source>
</evidence>
<evidence type="ECO:0000256" key="4">
    <source>
        <dbReference type="ARBA" id="ARBA00023242"/>
    </source>
</evidence>
<organism evidence="10 11">
    <name type="scientific">Kalanchoe fedtschenkoi</name>
    <name type="common">Lavender scallops</name>
    <name type="synonym">South American air plant</name>
    <dbReference type="NCBI Taxonomy" id="63787"/>
    <lineage>
        <taxon>Eukaryota</taxon>
        <taxon>Viridiplantae</taxon>
        <taxon>Streptophyta</taxon>
        <taxon>Embryophyta</taxon>
        <taxon>Tracheophyta</taxon>
        <taxon>Spermatophyta</taxon>
        <taxon>Magnoliopsida</taxon>
        <taxon>eudicotyledons</taxon>
        <taxon>Gunneridae</taxon>
        <taxon>Pentapetalae</taxon>
        <taxon>Saxifragales</taxon>
        <taxon>Crassulaceae</taxon>
        <taxon>Kalanchoe</taxon>
    </lineage>
</organism>
<name>A0A7N0U7C3_KALFE</name>
<keyword evidence="2" id="KW-0158">Chromosome</keyword>
<dbReference type="InterPro" id="IPR007728">
    <property type="entry name" value="Pre-SET_dom"/>
</dbReference>
<feature type="domain" description="YDG" evidence="9">
    <location>
        <begin position="191"/>
        <end position="337"/>
    </location>
</feature>
<evidence type="ECO:0000259" key="9">
    <source>
        <dbReference type="PROSITE" id="PS51015"/>
    </source>
</evidence>
<dbReference type="PROSITE" id="PS51575">
    <property type="entry name" value="SAM_MT43_SUVAR39_2"/>
    <property type="match status" value="1"/>
</dbReference>
<comment type="subcellular location">
    <subcellularLocation>
        <location evidence="1">Chromosome</location>
    </subcellularLocation>
    <subcellularLocation>
        <location evidence="5">Nucleus</location>
    </subcellularLocation>
</comment>
<dbReference type="AlphaFoldDB" id="A0A7N0U7C3"/>
<dbReference type="InterPro" id="IPR015947">
    <property type="entry name" value="PUA-like_sf"/>
</dbReference>
<dbReference type="GO" id="GO:0008270">
    <property type="term" value="F:zinc ion binding"/>
    <property type="evidence" value="ECO:0007669"/>
    <property type="project" value="InterPro"/>
</dbReference>
<keyword evidence="11" id="KW-1185">Reference proteome</keyword>
<dbReference type="Gramene" id="Kaladp0057s0125.1.v1.1">
    <property type="protein sequence ID" value="Kaladp0057s0125.1.v1.1.CDS.1"/>
    <property type="gene ID" value="Kaladp0057s0125.v1.1"/>
</dbReference>
<dbReference type="PANTHER" id="PTHR45660">
    <property type="entry name" value="HISTONE-LYSINE N-METHYLTRANSFERASE SETMAR"/>
    <property type="match status" value="1"/>
</dbReference>
<dbReference type="InterPro" id="IPR003105">
    <property type="entry name" value="SRA_YDG"/>
</dbReference>
<feature type="domain" description="SET" evidence="7">
    <location>
        <begin position="477"/>
        <end position="618"/>
    </location>
</feature>
<proteinExistence type="predicted"/>
<dbReference type="InterPro" id="IPR046341">
    <property type="entry name" value="SET_dom_sf"/>
</dbReference>
<evidence type="ECO:0000256" key="6">
    <source>
        <dbReference type="SAM" id="MobiDB-lite"/>
    </source>
</evidence>
<reference evidence="10" key="1">
    <citation type="submission" date="2021-01" db="UniProtKB">
        <authorList>
            <consortium name="EnsemblPlants"/>
        </authorList>
    </citation>
    <scope>IDENTIFICATION</scope>
</reference>
<dbReference type="PROSITE" id="PS50280">
    <property type="entry name" value="SET"/>
    <property type="match status" value="1"/>
</dbReference>
<dbReference type="Proteomes" id="UP000594263">
    <property type="component" value="Unplaced"/>
</dbReference>
<dbReference type="PROSITE" id="PS50867">
    <property type="entry name" value="PRE_SET"/>
    <property type="match status" value="1"/>
</dbReference>
<dbReference type="InterPro" id="IPR036987">
    <property type="entry name" value="SRA-YDG_sf"/>
</dbReference>
<dbReference type="SMART" id="SM00466">
    <property type="entry name" value="SRA"/>
    <property type="match status" value="1"/>
</dbReference>
<keyword evidence="4 5" id="KW-0539">Nucleus</keyword>
<evidence type="ECO:0000259" key="8">
    <source>
        <dbReference type="PROSITE" id="PS50867"/>
    </source>
</evidence>
<dbReference type="SUPFAM" id="SSF88697">
    <property type="entry name" value="PUA domain-like"/>
    <property type="match status" value="1"/>
</dbReference>
<evidence type="ECO:0000256" key="5">
    <source>
        <dbReference type="PROSITE-ProRule" id="PRU00358"/>
    </source>
</evidence>